<feature type="signal peptide" evidence="1">
    <location>
        <begin position="1"/>
        <end position="20"/>
    </location>
</feature>
<reference evidence="2 3" key="1">
    <citation type="submission" date="2016-10" db="EMBL/GenBank/DDBJ databases">
        <authorList>
            <person name="Varghese N."/>
            <person name="Submissions S."/>
        </authorList>
    </citation>
    <scope>NUCLEOTIDE SEQUENCE [LARGE SCALE GENOMIC DNA]</scope>
    <source>
        <strain evidence="2 3">DSM 25353</strain>
    </source>
</reference>
<protein>
    <recommendedName>
        <fullName evidence="4">DUF3570 domain-containing protein</fullName>
    </recommendedName>
</protein>
<organism evidence="2 3">
    <name type="scientific">Hydrobacter penzbergensis</name>
    <dbReference type="NCBI Taxonomy" id="1235997"/>
    <lineage>
        <taxon>Bacteria</taxon>
        <taxon>Pseudomonadati</taxon>
        <taxon>Bacteroidota</taxon>
        <taxon>Chitinophagia</taxon>
        <taxon>Chitinophagales</taxon>
        <taxon>Chitinophagaceae</taxon>
        <taxon>Hydrobacter</taxon>
    </lineage>
</organism>
<dbReference type="Pfam" id="PF12094">
    <property type="entry name" value="DUF3570"/>
    <property type="match status" value="1"/>
</dbReference>
<dbReference type="AlphaFoldDB" id="A0A8X8L9Y5"/>
<dbReference type="InterPro" id="IPR021953">
    <property type="entry name" value="DUF3570"/>
</dbReference>
<evidence type="ECO:0000256" key="1">
    <source>
        <dbReference type="SAM" id="SignalP"/>
    </source>
</evidence>
<keyword evidence="1" id="KW-0732">Signal</keyword>
<comment type="caution">
    <text evidence="2">The sequence shown here is derived from an EMBL/GenBank/DDBJ whole genome shotgun (WGS) entry which is preliminary data.</text>
</comment>
<name>A0A8X8L9Y5_9BACT</name>
<evidence type="ECO:0000313" key="2">
    <source>
        <dbReference type="EMBL" id="SDW16280.1"/>
    </source>
</evidence>
<gene>
    <name evidence="2" type="ORF">SAMN05444410_101387</name>
</gene>
<accession>A0A8X8L9Y5</accession>
<keyword evidence="3" id="KW-1185">Reference proteome</keyword>
<dbReference type="EMBL" id="FNNO01000001">
    <property type="protein sequence ID" value="SDW16280.1"/>
    <property type="molecule type" value="Genomic_DNA"/>
</dbReference>
<evidence type="ECO:0008006" key="4">
    <source>
        <dbReference type="Google" id="ProtNLM"/>
    </source>
</evidence>
<evidence type="ECO:0000313" key="3">
    <source>
        <dbReference type="Proteomes" id="UP000198711"/>
    </source>
</evidence>
<feature type="chain" id="PRO_5036503778" description="DUF3570 domain-containing protein" evidence="1">
    <location>
        <begin position="21"/>
        <end position="397"/>
    </location>
</feature>
<sequence length="397" mass="44747">MKKICLFTIGLYLNILAAFAQKGTADTSAYRDRKLHLDEVNLVTSYYQQNGNNSAVTGGIGTEHLTDFANSFDIKLSRYDKKLRKHSFEFDLGLDTYSSASSDKIDPRTISSASSSDMRIYPSLSWSVENLNKGTTVGANISSSTEYDYQSFGFGISAAKKSKDNNREVSVRLQTYLDNVTLISPIELRTAAGRGDNYGSSPRNTYNAAFGLSQVVNKRLQMSLLVEAAYQKGYLGLPFHRVYFTDNSLRTENLPTTRFKIPIGLRANYFIGDNLVFRSFYRFYKDDWGIMAHTADLETAYKINPFISVSPFYRFYTQTAANYFAPYKVHGLQELFYTSNYDLSNFNSQFFGAGLRLTPANGILGIHKLAMLEIRAGHYRRNNGLSANIVSLNLKFK</sequence>
<dbReference type="RefSeq" id="WP_092721532.1">
    <property type="nucleotide sequence ID" value="NZ_FNNO01000001.1"/>
</dbReference>
<dbReference type="Proteomes" id="UP000198711">
    <property type="component" value="Unassembled WGS sequence"/>
</dbReference>
<proteinExistence type="predicted"/>